<dbReference type="Proteomes" id="UP000046393">
    <property type="component" value="Unplaced"/>
</dbReference>
<dbReference type="InterPro" id="IPR047153">
    <property type="entry name" value="TRIM45/56/19-like"/>
</dbReference>
<dbReference type="SMART" id="SM00336">
    <property type="entry name" value="BBOX"/>
    <property type="match status" value="2"/>
</dbReference>
<evidence type="ECO:0000256" key="2">
    <source>
        <dbReference type="ARBA" id="ARBA00022771"/>
    </source>
</evidence>
<dbReference type="CDD" id="cd19764">
    <property type="entry name" value="Bbox2_TRIM9-like"/>
    <property type="match status" value="1"/>
</dbReference>
<dbReference type="PANTHER" id="PTHR25462">
    <property type="entry name" value="BONUS, ISOFORM C-RELATED"/>
    <property type="match status" value="1"/>
</dbReference>
<dbReference type="Pfam" id="PF13445">
    <property type="entry name" value="zf-RING_UBOX"/>
    <property type="match status" value="1"/>
</dbReference>
<protein>
    <submittedName>
        <fullName evidence="8">B box-type domain-containing protein</fullName>
    </submittedName>
</protein>
<organism evidence="7 8">
    <name type="scientific">Syphacia muris</name>
    <dbReference type="NCBI Taxonomy" id="451379"/>
    <lineage>
        <taxon>Eukaryota</taxon>
        <taxon>Metazoa</taxon>
        <taxon>Ecdysozoa</taxon>
        <taxon>Nematoda</taxon>
        <taxon>Chromadorea</taxon>
        <taxon>Rhabditida</taxon>
        <taxon>Spirurina</taxon>
        <taxon>Oxyuridomorpha</taxon>
        <taxon>Oxyuroidea</taxon>
        <taxon>Oxyuridae</taxon>
        <taxon>Syphacia</taxon>
    </lineage>
</organism>
<feature type="domain" description="B box-type" evidence="6">
    <location>
        <begin position="164"/>
        <end position="207"/>
    </location>
</feature>
<dbReference type="Pfam" id="PF22586">
    <property type="entry name" value="ANCHR-like_BBOX"/>
    <property type="match status" value="1"/>
</dbReference>
<dbReference type="InterPro" id="IPR027370">
    <property type="entry name" value="Znf-RING_euk"/>
</dbReference>
<reference evidence="8" key="1">
    <citation type="submission" date="2017-02" db="UniProtKB">
        <authorList>
            <consortium name="WormBaseParasite"/>
        </authorList>
    </citation>
    <scope>IDENTIFICATION</scope>
</reference>
<evidence type="ECO:0000313" key="8">
    <source>
        <dbReference type="WBParaSite" id="SMUV_0000887701-mRNA-1"/>
    </source>
</evidence>
<dbReference type="STRING" id="451379.A0A0N5AVF9"/>
<evidence type="ECO:0000256" key="3">
    <source>
        <dbReference type="ARBA" id="ARBA00022833"/>
    </source>
</evidence>
<dbReference type="Gene3D" id="3.30.160.60">
    <property type="entry name" value="Classic Zinc Finger"/>
    <property type="match status" value="1"/>
</dbReference>
<dbReference type="InterPro" id="IPR001841">
    <property type="entry name" value="Znf_RING"/>
</dbReference>
<dbReference type="SUPFAM" id="SSF57850">
    <property type="entry name" value="RING/U-box"/>
    <property type="match status" value="1"/>
</dbReference>
<dbReference type="PROSITE" id="PS50119">
    <property type="entry name" value="ZF_BBOX"/>
    <property type="match status" value="2"/>
</dbReference>
<evidence type="ECO:0000256" key="4">
    <source>
        <dbReference type="PROSITE-ProRule" id="PRU00024"/>
    </source>
</evidence>
<keyword evidence="1" id="KW-0479">Metal-binding</keyword>
<dbReference type="SUPFAM" id="SSF57845">
    <property type="entry name" value="B-box zinc-binding domain"/>
    <property type="match status" value="1"/>
</dbReference>
<evidence type="ECO:0000313" key="7">
    <source>
        <dbReference type="Proteomes" id="UP000046393"/>
    </source>
</evidence>
<proteinExistence type="predicted"/>
<feature type="domain" description="RING-type" evidence="5">
    <location>
        <begin position="7"/>
        <end position="39"/>
    </location>
</feature>
<evidence type="ECO:0000256" key="1">
    <source>
        <dbReference type="ARBA" id="ARBA00022723"/>
    </source>
</evidence>
<dbReference type="InterPro" id="IPR000315">
    <property type="entry name" value="Znf_B-box"/>
</dbReference>
<dbReference type="PANTHER" id="PTHR25462:SF306">
    <property type="entry name" value="TRIPARTITE MOTIF CONTAINING 9"/>
    <property type="match status" value="1"/>
</dbReference>
<dbReference type="Pfam" id="PF00643">
    <property type="entry name" value="zf-B_box"/>
    <property type="match status" value="1"/>
</dbReference>
<dbReference type="WBParaSite" id="SMUV_0000887701-mRNA-1">
    <property type="protein sequence ID" value="SMUV_0000887701-mRNA-1"/>
    <property type="gene ID" value="SMUV_0000887701"/>
</dbReference>
<evidence type="ECO:0000259" key="6">
    <source>
        <dbReference type="PROSITE" id="PS50119"/>
    </source>
</evidence>
<accession>A0A0N5AVF9</accession>
<dbReference type="PROSITE" id="PS00518">
    <property type="entry name" value="ZF_RING_1"/>
    <property type="match status" value="1"/>
</dbReference>
<dbReference type="GO" id="GO:0008270">
    <property type="term" value="F:zinc ion binding"/>
    <property type="evidence" value="ECO:0007669"/>
    <property type="project" value="UniProtKB-KW"/>
</dbReference>
<keyword evidence="7" id="KW-1185">Reference proteome</keyword>
<keyword evidence="2 4" id="KW-0863">Zinc-finger</keyword>
<dbReference type="PROSITE" id="PS50089">
    <property type="entry name" value="ZF_RING_2"/>
    <property type="match status" value="1"/>
</dbReference>
<dbReference type="InterPro" id="IPR017907">
    <property type="entry name" value="Znf_RING_CS"/>
</dbReference>
<dbReference type="InterPro" id="IPR013083">
    <property type="entry name" value="Znf_RING/FYVE/PHD"/>
</dbReference>
<dbReference type="Gene3D" id="4.10.830.40">
    <property type="match status" value="1"/>
</dbReference>
<feature type="domain" description="B box-type" evidence="6">
    <location>
        <begin position="220"/>
        <end position="262"/>
    </location>
</feature>
<dbReference type="Gene3D" id="3.30.40.10">
    <property type="entry name" value="Zinc/RING finger domain, C3HC4 (zinc finger)"/>
    <property type="match status" value="1"/>
</dbReference>
<name>A0A0N5AVF9_9BILA</name>
<evidence type="ECO:0000259" key="5">
    <source>
        <dbReference type="PROSITE" id="PS50089"/>
    </source>
</evidence>
<dbReference type="AlphaFoldDB" id="A0A0N5AVF9"/>
<keyword evidence="3" id="KW-0862">Zinc</keyword>
<sequence>MEEELKCPHCQQITTEPILLDCGHSYCRQCAISAQQGSCEQNPATSHSAIAPSLLAHTHSSTPLSPPSSSSAASDTISLCVSEQDPESDKLSIVSETDSGVVVCGRNSRPASLIGALPYSSSSSHYHRLPSILTPSTSSCSICCKNCHKTVYSLSDIKQVCFQLCDSDKPAEATVFCEQCDIYYCSSCQSALHPPRGPLATHKLIHPSARKRSRCTYGSLKDSKCRNHPTETLSMYCNICRTAVCCVCLQEIRHINHDVQSLEKTCKAQKEF</sequence>
<dbReference type="GO" id="GO:0061630">
    <property type="term" value="F:ubiquitin protein ligase activity"/>
    <property type="evidence" value="ECO:0007669"/>
    <property type="project" value="TreeGrafter"/>
</dbReference>